<dbReference type="EC" id="1.1.1.94" evidence="10 13"/>
<comment type="caution">
    <text evidence="13">Lacks conserved residue(s) required for the propagation of feature annotation.</text>
</comment>
<evidence type="ECO:0000256" key="10">
    <source>
        <dbReference type="ARBA" id="ARBA00066687"/>
    </source>
</evidence>
<evidence type="ECO:0000256" key="11">
    <source>
        <dbReference type="ARBA" id="ARBA00069372"/>
    </source>
</evidence>
<dbReference type="SUPFAM" id="SSF51735">
    <property type="entry name" value="NAD(P)-binding Rossmann-fold domains"/>
    <property type="match status" value="1"/>
</dbReference>
<dbReference type="PANTHER" id="PTHR11728:SF1">
    <property type="entry name" value="GLYCEROL-3-PHOSPHATE DEHYDROGENASE [NAD(+)] 2, CHLOROPLASTIC"/>
    <property type="match status" value="1"/>
</dbReference>
<dbReference type="InterPro" id="IPR036291">
    <property type="entry name" value="NAD(P)-bd_dom_sf"/>
</dbReference>
<dbReference type="GO" id="GO:0046168">
    <property type="term" value="P:glycerol-3-phosphate catabolic process"/>
    <property type="evidence" value="ECO:0007669"/>
    <property type="project" value="InterPro"/>
</dbReference>
<dbReference type="EMBL" id="MEUF01000017">
    <property type="protein sequence ID" value="OGC36276.1"/>
    <property type="molecule type" value="Genomic_DNA"/>
</dbReference>
<feature type="binding site" evidence="16">
    <location>
        <position position="252"/>
    </location>
    <ligand>
        <name>NAD(+)</name>
        <dbReference type="ChEBI" id="CHEBI:57540"/>
    </ligand>
</feature>
<evidence type="ECO:0000256" key="16">
    <source>
        <dbReference type="PIRSR" id="PIRSR000114-3"/>
    </source>
</evidence>
<comment type="pathway">
    <text evidence="13">Membrane lipid metabolism; glycerophospholipid metabolism.</text>
</comment>
<accession>A0A1F4TUC6</accession>
<evidence type="ECO:0000256" key="2">
    <source>
        <dbReference type="ARBA" id="ARBA00022516"/>
    </source>
</evidence>
<dbReference type="GO" id="GO:0005829">
    <property type="term" value="C:cytosol"/>
    <property type="evidence" value="ECO:0007669"/>
    <property type="project" value="TreeGrafter"/>
</dbReference>
<dbReference type="GO" id="GO:0006650">
    <property type="term" value="P:glycerophospholipid metabolic process"/>
    <property type="evidence" value="ECO:0007669"/>
    <property type="project" value="UniProtKB-UniRule"/>
</dbReference>
<evidence type="ECO:0000256" key="14">
    <source>
        <dbReference type="PIRSR" id="PIRSR000114-1"/>
    </source>
</evidence>
<feature type="binding site" evidence="13">
    <location>
        <position position="276"/>
    </location>
    <ligand>
        <name>NADPH</name>
        <dbReference type="ChEBI" id="CHEBI:57783"/>
    </ligand>
</feature>
<dbReference type="Gene3D" id="1.10.1040.10">
    <property type="entry name" value="N-(1-d-carboxylethyl)-l-norvaline Dehydrogenase, domain 2"/>
    <property type="match status" value="1"/>
</dbReference>
<feature type="binding site" evidence="13">
    <location>
        <position position="188"/>
    </location>
    <ligand>
        <name>sn-glycerol 3-phosphate</name>
        <dbReference type="ChEBI" id="CHEBI:57597"/>
    </ligand>
</feature>
<evidence type="ECO:0000313" key="21">
    <source>
        <dbReference type="Proteomes" id="UP000178951"/>
    </source>
</evidence>
<dbReference type="GO" id="GO:0141153">
    <property type="term" value="F:glycerol-3-phosphate dehydrogenase (NADP+) activity"/>
    <property type="evidence" value="ECO:0007669"/>
    <property type="project" value="RHEA"/>
</dbReference>
<feature type="binding site" evidence="13">
    <location>
        <position position="252"/>
    </location>
    <ligand>
        <name>sn-glycerol 3-phosphate</name>
        <dbReference type="ChEBI" id="CHEBI:57597"/>
    </ligand>
</feature>
<dbReference type="PROSITE" id="PS00957">
    <property type="entry name" value="NAD_G3PDH"/>
    <property type="match status" value="1"/>
</dbReference>
<keyword evidence="3 13" id="KW-0521">NADP</keyword>
<dbReference type="GO" id="GO:0141152">
    <property type="term" value="F:glycerol-3-phosphate dehydrogenase (NAD+) activity"/>
    <property type="evidence" value="ECO:0007669"/>
    <property type="project" value="RHEA"/>
</dbReference>
<evidence type="ECO:0000256" key="5">
    <source>
        <dbReference type="ARBA" id="ARBA00023027"/>
    </source>
</evidence>
<comment type="subcellular location">
    <subcellularLocation>
        <location evidence="13">Cytoplasm</location>
    </subcellularLocation>
</comment>
<dbReference type="FunFam" id="1.10.1040.10:FF:000001">
    <property type="entry name" value="Glycerol-3-phosphate dehydrogenase [NAD(P)+]"/>
    <property type="match status" value="1"/>
</dbReference>
<keyword evidence="7 13" id="KW-0594">Phospholipid biosynthesis</keyword>
<feature type="domain" description="Glycerol-3-phosphate dehydrogenase NAD-dependent N-terminal" evidence="18">
    <location>
        <begin position="3"/>
        <end position="157"/>
    </location>
</feature>
<evidence type="ECO:0000256" key="6">
    <source>
        <dbReference type="ARBA" id="ARBA00023098"/>
    </source>
</evidence>
<protein>
    <recommendedName>
        <fullName evidence="11 13">Glycerol-3-phosphate dehydrogenase [NAD(P)+]</fullName>
        <ecNumber evidence="10 13">1.1.1.94</ecNumber>
    </recommendedName>
    <alternativeName>
        <fullName evidence="13">NAD(P)(+)-dependent glycerol-3-phosphate dehydrogenase</fullName>
    </alternativeName>
    <alternativeName>
        <fullName evidence="12 13">NAD(P)H-dependent dihydroxyacetone-phosphate reductase</fullName>
    </alternativeName>
</protein>
<feature type="binding site" evidence="13">
    <location>
        <position position="133"/>
    </location>
    <ligand>
        <name>sn-glycerol 3-phosphate</name>
        <dbReference type="ChEBI" id="CHEBI:57597"/>
    </ligand>
</feature>
<dbReference type="Pfam" id="PF01210">
    <property type="entry name" value="NAD_Gly3P_dh_N"/>
    <property type="match status" value="1"/>
</dbReference>
<sequence length="328" mass="34874">MAKVAVIGAGAWGTTLAIILAEKKHQVTLWAFEPDLIAEILEYRENKRFLPGYPLTDGVRPTANLVETFAAEIFFFVVPTQHLRSIARQFKTRISPAATIVSASKGIEDKTFCLPSEIISSEIGSQQIIALSGPNLSSEIAKGLPAAIVAAAKERALAVKVQESLMLERFRVYTNDDLIGVQLGGALKNVIAIAAGLADGLALGDNAKAALLVRGMAEISRLGKALGAREETFAGLSGMGDLITTCSSQLSRNHRVGQALAQGKKLSAILAETKTVAEGVPTTVAALGLSRKLGVNMPISQEVYNVLYEEKDPYQALTALMTRSATNE</sequence>
<evidence type="ECO:0000256" key="7">
    <source>
        <dbReference type="ARBA" id="ARBA00023209"/>
    </source>
</evidence>
<comment type="catalytic activity">
    <reaction evidence="9">
        <text>sn-glycerol 3-phosphate + NADP(+) = dihydroxyacetone phosphate + NADPH + H(+)</text>
        <dbReference type="Rhea" id="RHEA:11096"/>
        <dbReference type="ChEBI" id="CHEBI:15378"/>
        <dbReference type="ChEBI" id="CHEBI:57597"/>
        <dbReference type="ChEBI" id="CHEBI:57642"/>
        <dbReference type="ChEBI" id="CHEBI:57783"/>
        <dbReference type="ChEBI" id="CHEBI:58349"/>
        <dbReference type="EC" id="1.1.1.94"/>
    </reaction>
    <physiologicalReaction direction="right-to-left" evidence="9">
        <dbReference type="Rhea" id="RHEA:11098"/>
    </physiologicalReaction>
</comment>
<dbReference type="GO" id="GO:0008654">
    <property type="term" value="P:phospholipid biosynthetic process"/>
    <property type="evidence" value="ECO:0007669"/>
    <property type="project" value="UniProtKB-KW"/>
</dbReference>
<dbReference type="GO" id="GO:0046167">
    <property type="term" value="P:glycerol-3-phosphate biosynthetic process"/>
    <property type="evidence" value="ECO:0007669"/>
    <property type="project" value="UniProtKB-UniRule"/>
</dbReference>
<dbReference type="Gene3D" id="3.40.50.720">
    <property type="entry name" value="NAD(P)-binding Rossmann-like Domain"/>
    <property type="match status" value="1"/>
</dbReference>
<feature type="active site" description="Proton acceptor" evidence="13 14">
    <location>
        <position position="188"/>
    </location>
</feature>
<evidence type="ECO:0000256" key="13">
    <source>
        <dbReference type="HAMAP-Rule" id="MF_00394"/>
    </source>
</evidence>
<keyword evidence="4 13" id="KW-0560">Oxidoreductase</keyword>
<dbReference type="FunFam" id="3.40.50.720:FF:000019">
    <property type="entry name" value="Glycerol-3-phosphate dehydrogenase [NAD(P)+]"/>
    <property type="match status" value="1"/>
</dbReference>
<dbReference type="InterPro" id="IPR013328">
    <property type="entry name" value="6PGD_dom2"/>
</dbReference>
<dbReference type="PIRSF" id="PIRSF000114">
    <property type="entry name" value="Glycerol-3-P_dh"/>
    <property type="match status" value="1"/>
</dbReference>
<keyword evidence="13" id="KW-0547">Nucleotide-binding</keyword>
<dbReference type="PANTHER" id="PTHR11728">
    <property type="entry name" value="GLYCEROL-3-PHOSPHATE DEHYDROGENASE"/>
    <property type="match status" value="1"/>
</dbReference>
<gene>
    <name evidence="13" type="primary">gpsA</name>
    <name evidence="20" type="ORF">A2311_00220</name>
</gene>
<feature type="binding site" evidence="16">
    <location>
        <position position="32"/>
    </location>
    <ligand>
        <name>NAD(+)</name>
        <dbReference type="ChEBI" id="CHEBI:57540"/>
    </ligand>
</feature>
<feature type="binding site" evidence="16">
    <location>
        <begin position="8"/>
        <end position="13"/>
    </location>
    <ligand>
        <name>NAD(+)</name>
        <dbReference type="ChEBI" id="CHEBI:57540"/>
    </ligand>
</feature>
<comment type="catalytic activity">
    <reaction evidence="13">
        <text>sn-glycerol 3-phosphate + NAD(+) = dihydroxyacetone phosphate + NADH + H(+)</text>
        <dbReference type="Rhea" id="RHEA:11092"/>
        <dbReference type="ChEBI" id="CHEBI:15378"/>
        <dbReference type="ChEBI" id="CHEBI:57540"/>
        <dbReference type="ChEBI" id="CHEBI:57597"/>
        <dbReference type="ChEBI" id="CHEBI:57642"/>
        <dbReference type="ChEBI" id="CHEBI:57945"/>
        <dbReference type="EC" id="1.1.1.94"/>
    </reaction>
</comment>
<feature type="binding site" evidence="13">
    <location>
        <position position="12"/>
    </location>
    <ligand>
        <name>NADPH</name>
        <dbReference type="ChEBI" id="CHEBI:57783"/>
    </ligand>
</feature>
<dbReference type="InterPro" id="IPR008927">
    <property type="entry name" value="6-PGluconate_DH-like_C_sf"/>
</dbReference>
<proteinExistence type="inferred from homology"/>
<feature type="binding site" evidence="13">
    <location>
        <position position="252"/>
    </location>
    <ligand>
        <name>NADPH</name>
        <dbReference type="ChEBI" id="CHEBI:57783"/>
    </ligand>
</feature>
<dbReference type="NCBIfam" id="NF000940">
    <property type="entry name" value="PRK00094.1-2"/>
    <property type="match status" value="1"/>
</dbReference>
<keyword evidence="5 13" id="KW-0520">NAD</keyword>
<evidence type="ECO:0000256" key="9">
    <source>
        <dbReference type="ARBA" id="ARBA00052716"/>
    </source>
</evidence>
<evidence type="ECO:0000256" key="1">
    <source>
        <dbReference type="ARBA" id="ARBA00011009"/>
    </source>
</evidence>
<reference evidence="20 21" key="1">
    <citation type="journal article" date="2016" name="Nat. Commun.">
        <title>Thousands of microbial genomes shed light on interconnected biogeochemical processes in an aquifer system.</title>
        <authorList>
            <person name="Anantharaman K."/>
            <person name="Brown C.T."/>
            <person name="Hug L.A."/>
            <person name="Sharon I."/>
            <person name="Castelle C.J."/>
            <person name="Probst A.J."/>
            <person name="Thomas B.C."/>
            <person name="Singh A."/>
            <person name="Wilkins M.J."/>
            <person name="Karaoz U."/>
            <person name="Brodie E.L."/>
            <person name="Williams K.H."/>
            <person name="Hubbard S.S."/>
            <person name="Banfield J.F."/>
        </authorList>
    </citation>
    <scope>NUCLEOTIDE SEQUENCE [LARGE SCALE GENOMIC DNA]</scope>
</reference>
<evidence type="ECO:0000256" key="8">
    <source>
        <dbReference type="ARBA" id="ARBA00023264"/>
    </source>
</evidence>
<keyword evidence="13" id="KW-0963">Cytoplasm</keyword>
<dbReference type="GO" id="GO:0051287">
    <property type="term" value="F:NAD binding"/>
    <property type="evidence" value="ECO:0007669"/>
    <property type="project" value="InterPro"/>
</dbReference>
<name>A0A1F4TUC6_UNCSA</name>
<dbReference type="HAMAP" id="MF_00394">
    <property type="entry name" value="NAD_Glyc3P_dehydrog"/>
    <property type="match status" value="1"/>
</dbReference>
<evidence type="ECO:0000256" key="15">
    <source>
        <dbReference type="PIRSR" id="PIRSR000114-2"/>
    </source>
</evidence>
<evidence type="ECO:0000256" key="12">
    <source>
        <dbReference type="ARBA" id="ARBA00080511"/>
    </source>
</evidence>
<evidence type="ECO:0000259" key="19">
    <source>
        <dbReference type="Pfam" id="PF07479"/>
    </source>
</evidence>
<evidence type="ECO:0000259" key="18">
    <source>
        <dbReference type="Pfam" id="PF01210"/>
    </source>
</evidence>
<dbReference type="NCBIfam" id="NF000942">
    <property type="entry name" value="PRK00094.1-4"/>
    <property type="match status" value="1"/>
</dbReference>
<feature type="binding site" evidence="13">
    <location>
        <position position="251"/>
    </location>
    <ligand>
        <name>sn-glycerol 3-phosphate</name>
        <dbReference type="ChEBI" id="CHEBI:57597"/>
    </ligand>
</feature>
<feature type="binding site" evidence="13">
    <location>
        <position position="253"/>
    </location>
    <ligand>
        <name>sn-glycerol 3-phosphate</name>
        <dbReference type="ChEBI" id="CHEBI:57597"/>
    </ligand>
</feature>
<evidence type="ECO:0000313" key="20">
    <source>
        <dbReference type="EMBL" id="OGC36276.1"/>
    </source>
</evidence>
<dbReference type="PRINTS" id="PR00077">
    <property type="entry name" value="GPDHDRGNASE"/>
</dbReference>
<dbReference type="AlphaFoldDB" id="A0A1F4TUC6"/>
<dbReference type="InterPro" id="IPR011128">
    <property type="entry name" value="G3P_DH_NAD-dep_N"/>
</dbReference>
<keyword evidence="6 13" id="KW-0443">Lipid metabolism</keyword>
<evidence type="ECO:0000256" key="4">
    <source>
        <dbReference type="ARBA" id="ARBA00023002"/>
    </source>
</evidence>
<dbReference type="STRING" id="1802583.A2311_00220"/>
<comment type="function">
    <text evidence="13">Catalyzes the reduction of the glycolytic intermediate dihydroxyacetone phosphate (DHAP) to sn-glycerol 3-phosphate (G3P), the key precursor for phospholipid synthesis.</text>
</comment>
<comment type="caution">
    <text evidence="20">The sequence shown here is derived from an EMBL/GenBank/DDBJ whole genome shotgun (WGS) entry which is preliminary data.</text>
</comment>
<feature type="binding site" evidence="13">
    <location>
        <position position="137"/>
    </location>
    <ligand>
        <name>NADPH</name>
        <dbReference type="ChEBI" id="CHEBI:57783"/>
    </ligand>
</feature>
<feature type="binding site" evidence="13">
    <location>
        <position position="278"/>
    </location>
    <ligand>
        <name>NADPH</name>
        <dbReference type="ChEBI" id="CHEBI:57783"/>
    </ligand>
</feature>
<feature type="domain" description="Glycerol-3-phosphate dehydrogenase NAD-dependent C-terminal" evidence="19">
    <location>
        <begin position="177"/>
        <end position="317"/>
    </location>
</feature>
<feature type="binding site" evidence="13">
    <location>
        <position position="105"/>
    </location>
    <ligand>
        <name>sn-glycerol 3-phosphate</name>
        <dbReference type="ChEBI" id="CHEBI:57597"/>
    </ligand>
</feature>
<evidence type="ECO:0000256" key="3">
    <source>
        <dbReference type="ARBA" id="ARBA00022857"/>
    </source>
</evidence>
<keyword evidence="8 13" id="KW-1208">Phospholipid metabolism</keyword>
<feature type="binding site" evidence="15">
    <location>
        <position position="105"/>
    </location>
    <ligand>
        <name>substrate</name>
    </ligand>
</feature>
<dbReference type="Proteomes" id="UP000178951">
    <property type="component" value="Unassembled WGS sequence"/>
</dbReference>
<feature type="binding site" evidence="13">
    <location>
        <position position="105"/>
    </location>
    <ligand>
        <name>NADPH</name>
        <dbReference type="ChEBI" id="CHEBI:57783"/>
    </ligand>
</feature>
<dbReference type="SUPFAM" id="SSF48179">
    <property type="entry name" value="6-phosphogluconate dehydrogenase C-terminal domain-like"/>
    <property type="match status" value="1"/>
</dbReference>
<dbReference type="GO" id="GO:0005975">
    <property type="term" value="P:carbohydrate metabolic process"/>
    <property type="evidence" value="ECO:0007669"/>
    <property type="project" value="InterPro"/>
</dbReference>
<dbReference type="InterPro" id="IPR006168">
    <property type="entry name" value="G3P_DH_NAD-dep"/>
</dbReference>
<comment type="similarity">
    <text evidence="1 13 17">Belongs to the NAD-dependent glycerol-3-phosphate dehydrogenase family.</text>
</comment>
<organism evidence="20 21">
    <name type="scientific">candidate division WOR-1 bacterium RIFOXYB2_FULL_48_7</name>
    <dbReference type="NCBI Taxonomy" id="1802583"/>
    <lineage>
        <taxon>Bacteria</taxon>
        <taxon>Bacillati</taxon>
        <taxon>Saganbacteria</taxon>
    </lineage>
</organism>
<dbReference type="InterPro" id="IPR006109">
    <property type="entry name" value="G3P_DH_NAD-dep_C"/>
</dbReference>
<feature type="binding site" evidence="13">
    <location>
        <position position="241"/>
    </location>
    <ligand>
        <name>sn-glycerol 3-phosphate</name>
        <dbReference type="ChEBI" id="CHEBI:57597"/>
    </ligand>
</feature>
<keyword evidence="2 13" id="KW-0444">Lipid biosynthesis</keyword>
<feature type="binding site" evidence="15">
    <location>
        <begin position="252"/>
        <end position="253"/>
    </location>
    <ligand>
        <name>substrate</name>
    </ligand>
</feature>
<dbReference type="UniPathway" id="UPA00940"/>
<evidence type="ECO:0000256" key="17">
    <source>
        <dbReference type="RuleBase" id="RU000437"/>
    </source>
</evidence>
<dbReference type="Pfam" id="PF07479">
    <property type="entry name" value="NAD_Gly3P_dh_C"/>
    <property type="match status" value="1"/>
</dbReference>